<dbReference type="AlphaFoldDB" id="A0A2P8DIW2"/>
<dbReference type="OrthoDB" id="153031at2"/>
<comment type="caution">
    <text evidence="2">The sequence shown here is derived from an EMBL/GenBank/DDBJ whole genome shotgun (WGS) entry which is preliminary data.</text>
</comment>
<dbReference type="Proteomes" id="UP000240542">
    <property type="component" value="Unassembled WGS sequence"/>
</dbReference>
<dbReference type="EMBL" id="PYGA01000009">
    <property type="protein sequence ID" value="PSK97167.1"/>
    <property type="molecule type" value="Genomic_DNA"/>
</dbReference>
<gene>
    <name evidence="2" type="ORF">CLV63_109171</name>
</gene>
<name>A0A2P8DIW2_9ACTN</name>
<dbReference type="InterPro" id="IPR021424">
    <property type="entry name" value="PorA"/>
</dbReference>
<keyword evidence="1" id="KW-1133">Transmembrane helix</keyword>
<organism evidence="2 3">
    <name type="scientific">Murinocardiopsis flavida</name>
    <dbReference type="NCBI Taxonomy" id="645275"/>
    <lineage>
        <taxon>Bacteria</taxon>
        <taxon>Bacillati</taxon>
        <taxon>Actinomycetota</taxon>
        <taxon>Actinomycetes</taxon>
        <taxon>Streptosporangiales</taxon>
        <taxon>Nocardiopsidaceae</taxon>
        <taxon>Murinocardiopsis</taxon>
    </lineage>
</organism>
<feature type="transmembrane region" description="Helical" evidence="1">
    <location>
        <begin position="279"/>
        <end position="300"/>
    </location>
</feature>
<keyword evidence="1" id="KW-0812">Transmembrane</keyword>
<keyword evidence="3" id="KW-1185">Reference proteome</keyword>
<keyword evidence="1" id="KW-0472">Membrane</keyword>
<evidence type="ECO:0000256" key="1">
    <source>
        <dbReference type="SAM" id="Phobius"/>
    </source>
</evidence>
<proteinExistence type="predicted"/>
<protein>
    <recommendedName>
        <fullName evidence="4">DUF3068 family protein</fullName>
    </recommendedName>
</protein>
<accession>A0A2P8DIW2</accession>
<dbReference type="RefSeq" id="WP_106583554.1">
    <property type="nucleotide sequence ID" value="NZ_PYGA01000009.1"/>
</dbReference>
<sequence length="308" mass="34223">MRRTVAVVCIALGVFCIALAPLLRYWVAPTFMKTPLDYYSTLVNRTDDATYFSAKDLEQIDNAEVEATTTLRADVAASNDDVVVFDGFTWVKDVGTDFAFLSTSRRIAHDRENGLAVDCCDNSINEKSVNPSGQAFKWPFLVEKKDYEFFDPTIADSSTIEFEGEEEVKGVPTYKFVQRIEPTKIGERTLPKKLLELKGKGDVEADEMYSITRTYWVEPTTGVGVDLIEDQHRAAVVDGEERLILFDGEMRFDEKTVSQQLKTASQSSRLTLARTTGPIILLGVGVVLFAGGVILTFVGASRSRGRRG</sequence>
<reference evidence="2 3" key="1">
    <citation type="submission" date="2018-03" db="EMBL/GenBank/DDBJ databases">
        <title>Genomic Encyclopedia of Archaeal and Bacterial Type Strains, Phase II (KMG-II): from individual species to whole genera.</title>
        <authorList>
            <person name="Goeker M."/>
        </authorList>
    </citation>
    <scope>NUCLEOTIDE SEQUENCE [LARGE SCALE GENOMIC DNA]</scope>
    <source>
        <strain evidence="2 3">DSM 45312</strain>
    </source>
</reference>
<evidence type="ECO:0000313" key="3">
    <source>
        <dbReference type="Proteomes" id="UP000240542"/>
    </source>
</evidence>
<dbReference type="Pfam" id="PF11271">
    <property type="entry name" value="PorA"/>
    <property type="match status" value="1"/>
</dbReference>
<evidence type="ECO:0000313" key="2">
    <source>
        <dbReference type="EMBL" id="PSK97167.1"/>
    </source>
</evidence>
<evidence type="ECO:0008006" key="4">
    <source>
        <dbReference type="Google" id="ProtNLM"/>
    </source>
</evidence>